<dbReference type="Proteomes" id="UP000312594">
    <property type="component" value="Unassembled WGS sequence"/>
</dbReference>
<dbReference type="AlphaFoldDB" id="A0A5C5C8Y0"/>
<reference evidence="13 14" key="1">
    <citation type="journal article" date="2005" name="Appl. Environ. Microbiol.">
        <title>Intestinal bacterial communities that produce active estrogen-like compounds enterodiol and enterolactone in humans.</title>
        <authorList>
            <person name="Clavel T."/>
            <person name="Henderson G."/>
            <person name="Alpert C.A."/>
            <person name="Philippe C."/>
            <person name="Rigottier-Gois L."/>
            <person name="Dore J."/>
            <person name="Blaut M."/>
        </authorList>
    </citation>
    <scope>NUCLEOTIDE SEQUENCE [LARGE SCALE GENOMIC DNA]</scope>
    <source>
        <strain evidence="13 14">SECO-MT75m2</strain>
    </source>
</reference>
<feature type="domain" description="HTH dtxR-type" evidence="12">
    <location>
        <begin position="17"/>
        <end position="76"/>
    </location>
</feature>
<dbReference type="CDD" id="cd00090">
    <property type="entry name" value="HTH_ARSR"/>
    <property type="match status" value="1"/>
</dbReference>
<evidence type="ECO:0000256" key="2">
    <source>
        <dbReference type="ARBA" id="ARBA00007871"/>
    </source>
</evidence>
<keyword evidence="8" id="KW-0010">Activator</keyword>
<comment type="caution">
    <text evidence="13">The sequence shown here is derived from an EMBL/GenBank/DDBJ whole genome shotgun (WGS) entry which is preliminary data.</text>
</comment>
<gene>
    <name evidence="13" type="ORF">FIC87_02920</name>
</gene>
<dbReference type="SUPFAM" id="SSF46785">
    <property type="entry name" value="Winged helix' DNA-binding domain"/>
    <property type="match status" value="1"/>
</dbReference>
<comment type="subcellular location">
    <subcellularLocation>
        <location evidence="1">Cytoplasm</location>
    </subcellularLocation>
</comment>
<protein>
    <recommendedName>
        <fullName evidence="11">Manganese transport regulator</fullName>
    </recommendedName>
</protein>
<evidence type="ECO:0000256" key="4">
    <source>
        <dbReference type="ARBA" id="ARBA00022490"/>
    </source>
</evidence>
<dbReference type="InterPro" id="IPR022689">
    <property type="entry name" value="Iron_dep_repressor"/>
</dbReference>
<evidence type="ECO:0000313" key="13">
    <source>
        <dbReference type="EMBL" id="TNU94873.1"/>
    </source>
</evidence>
<name>A0A5C5C8Y0_EGGLN</name>
<evidence type="ECO:0000259" key="12">
    <source>
        <dbReference type="PROSITE" id="PS50944"/>
    </source>
</evidence>
<dbReference type="GO" id="GO:0005737">
    <property type="term" value="C:cytoplasm"/>
    <property type="evidence" value="ECO:0007669"/>
    <property type="project" value="UniProtKB-SubCell"/>
</dbReference>
<dbReference type="InterPro" id="IPR036388">
    <property type="entry name" value="WH-like_DNA-bd_sf"/>
</dbReference>
<dbReference type="InterPro" id="IPR011991">
    <property type="entry name" value="ArsR-like_HTH"/>
</dbReference>
<organism evidence="13 14">
    <name type="scientific">Eggerthella lenta</name>
    <name type="common">Eubacterium lentum</name>
    <dbReference type="NCBI Taxonomy" id="84112"/>
    <lineage>
        <taxon>Bacteria</taxon>
        <taxon>Bacillati</taxon>
        <taxon>Actinomycetota</taxon>
        <taxon>Coriobacteriia</taxon>
        <taxon>Eggerthellales</taxon>
        <taxon>Eggerthellaceae</taxon>
        <taxon>Eggerthella</taxon>
    </lineage>
</organism>
<keyword evidence="6" id="KW-0805">Transcription regulation</keyword>
<evidence type="ECO:0000313" key="14">
    <source>
        <dbReference type="Proteomes" id="UP000312594"/>
    </source>
</evidence>
<dbReference type="Gene3D" id="1.10.10.10">
    <property type="entry name" value="Winged helix-like DNA-binding domain superfamily/Winged helix DNA-binding domain"/>
    <property type="match status" value="1"/>
</dbReference>
<evidence type="ECO:0000256" key="10">
    <source>
        <dbReference type="ARBA" id="ARBA00023211"/>
    </source>
</evidence>
<evidence type="ECO:0000256" key="1">
    <source>
        <dbReference type="ARBA" id="ARBA00004496"/>
    </source>
</evidence>
<dbReference type="SUPFAM" id="SSF47979">
    <property type="entry name" value="Iron-dependent repressor protein, dimerization domain"/>
    <property type="match status" value="1"/>
</dbReference>
<evidence type="ECO:0000256" key="11">
    <source>
        <dbReference type="ARBA" id="ARBA00032593"/>
    </source>
</evidence>
<evidence type="ECO:0000256" key="6">
    <source>
        <dbReference type="ARBA" id="ARBA00023015"/>
    </source>
</evidence>
<dbReference type="PANTHER" id="PTHR33238:SF11">
    <property type="entry name" value="TRANSCRIPTIONAL REGULATOR MNTR"/>
    <property type="match status" value="1"/>
</dbReference>
<dbReference type="GO" id="GO:0003700">
    <property type="term" value="F:DNA-binding transcription factor activity"/>
    <property type="evidence" value="ECO:0007669"/>
    <property type="project" value="InterPro"/>
</dbReference>
<evidence type="ECO:0000256" key="5">
    <source>
        <dbReference type="ARBA" id="ARBA00022491"/>
    </source>
</evidence>
<dbReference type="PROSITE" id="PS50944">
    <property type="entry name" value="HTH_DTXR"/>
    <property type="match status" value="1"/>
</dbReference>
<dbReference type="GO" id="GO:0003677">
    <property type="term" value="F:DNA binding"/>
    <property type="evidence" value="ECO:0007669"/>
    <property type="project" value="UniProtKB-KW"/>
</dbReference>
<dbReference type="GO" id="GO:0046914">
    <property type="term" value="F:transition metal ion binding"/>
    <property type="evidence" value="ECO:0007669"/>
    <property type="project" value="InterPro"/>
</dbReference>
<dbReference type="InterPro" id="IPR001367">
    <property type="entry name" value="Fe_dep_repressor"/>
</dbReference>
<accession>A0A5C5C8Y0</accession>
<comment type="subunit">
    <text evidence="3">Homodimer.</text>
</comment>
<evidence type="ECO:0000256" key="9">
    <source>
        <dbReference type="ARBA" id="ARBA00023163"/>
    </source>
</evidence>
<evidence type="ECO:0000256" key="3">
    <source>
        <dbReference type="ARBA" id="ARBA00011738"/>
    </source>
</evidence>
<keyword evidence="10" id="KW-0464">Manganese</keyword>
<proteinExistence type="inferred from homology"/>
<keyword evidence="4" id="KW-0963">Cytoplasm</keyword>
<dbReference type="Pfam" id="PF02742">
    <property type="entry name" value="Fe_dep_repr_C"/>
    <property type="match status" value="1"/>
</dbReference>
<dbReference type="PANTHER" id="PTHR33238">
    <property type="entry name" value="IRON (METAL) DEPENDENT REPRESSOR, DTXR FAMILY"/>
    <property type="match status" value="1"/>
</dbReference>
<keyword evidence="5" id="KW-0678">Repressor</keyword>
<sequence>MEKNESTRPWNKPSRSRESAENYLRAILEIRSSHGRCRNVDIARHLGISRASVSKALVKLSEAGLVEVVDHDVGFTPEGRAIAEATSARHRFFERLLRDAGVAADEASRDACRLEHCVSADSFEKLYSHLTRSHPSE</sequence>
<dbReference type="EMBL" id="VEVP01000004">
    <property type="protein sequence ID" value="TNU94873.1"/>
    <property type="molecule type" value="Genomic_DNA"/>
</dbReference>
<dbReference type="InterPro" id="IPR036390">
    <property type="entry name" value="WH_DNA-bd_sf"/>
</dbReference>
<keyword evidence="9" id="KW-0804">Transcription</keyword>
<comment type="similarity">
    <text evidence="2">Belongs to the DtxR/MntR family.</text>
</comment>
<dbReference type="Gene3D" id="1.10.60.10">
    <property type="entry name" value="Iron dependent repressor, metal binding and dimerisation domain"/>
    <property type="match status" value="1"/>
</dbReference>
<dbReference type="SMART" id="SM00529">
    <property type="entry name" value="HTH_DTXR"/>
    <property type="match status" value="1"/>
</dbReference>
<dbReference type="Pfam" id="PF01325">
    <property type="entry name" value="Fe_dep_repress"/>
    <property type="match status" value="1"/>
</dbReference>
<dbReference type="InterPro" id="IPR036421">
    <property type="entry name" value="Fe_dep_repressor_sf"/>
</dbReference>
<evidence type="ECO:0000256" key="8">
    <source>
        <dbReference type="ARBA" id="ARBA00023159"/>
    </source>
</evidence>
<evidence type="ECO:0000256" key="7">
    <source>
        <dbReference type="ARBA" id="ARBA00023125"/>
    </source>
</evidence>
<dbReference type="InterPro" id="IPR050536">
    <property type="entry name" value="DtxR_MntR_Metal-Reg"/>
</dbReference>
<dbReference type="InterPro" id="IPR022687">
    <property type="entry name" value="HTH_DTXR"/>
</dbReference>
<dbReference type="GO" id="GO:0046983">
    <property type="term" value="F:protein dimerization activity"/>
    <property type="evidence" value="ECO:0007669"/>
    <property type="project" value="InterPro"/>
</dbReference>
<keyword evidence="7" id="KW-0238">DNA-binding</keyword>